<dbReference type="EMBL" id="VWPH01000003">
    <property type="protein sequence ID" value="KAA5835930.1"/>
    <property type="molecule type" value="Genomic_DNA"/>
</dbReference>
<feature type="signal peptide" evidence="2">
    <location>
        <begin position="1"/>
        <end position="41"/>
    </location>
</feature>
<dbReference type="AlphaFoldDB" id="A0A5M7C3A9"/>
<evidence type="ECO:0000313" key="3">
    <source>
        <dbReference type="EMBL" id="KAA5835930.1"/>
    </source>
</evidence>
<protein>
    <submittedName>
        <fullName evidence="3">Uncharacterized protein</fullName>
    </submittedName>
</protein>
<organism evidence="3 4">
    <name type="scientific">Saccharopolyspora hirsuta</name>
    <dbReference type="NCBI Taxonomy" id="1837"/>
    <lineage>
        <taxon>Bacteria</taxon>
        <taxon>Bacillati</taxon>
        <taxon>Actinomycetota</taxon>
        <taxon>Actinomycetes</taxon>
        <taxon>Pseudonocardiales</taxon>
        <taxon>Pseudonocardiaceae</taxon>
        <taxon>Saccharopolyspora</taxon>
    </lineage>
</organism>
<keyword evidence="4" id="KW-1185">Reference proteome</keyword>
<feature type="compositionally biased region" description="Polar residues" evidence="1">
    <location>
        <begin position="127"/>
        <end position="144"/>
    </location>
</feature>
<evidence type="ECO:0000313" key="4">
    <source>
        <dbReference type="Proteomes" id="UP000323946"/>
    </source>
</evidence>
<reference evidence="3 4" key="1">
    <citation type="submission" date="2019-09" db="EMBL/GenBank/DDBJ databases">
        <title>Draft genome sequence of the thermophilic Saccharopolyspora hirsuta VKM Ac-666T.</title>
        <authorList>
            <person name="Lobastova T.G."/>
            <person name="Fokina V."/>
            <person name="Bragin E.Y."/>
            <person name="Shtratnikova V.Y."/>
            <person name="Starodumova I.P."/>
            <person name="Tarlachkov S.V."/>
            <person name="Donova M.V."/>
        </authorList>
    </citation>
    <scope>NUCLEOTIDE SEQUENCE [LARGE SCALE GENOMIC DNA]</scope>
    <source>
        <strain evidence="3 4">VKM Ac-666</strain>
    </source>
</reference>
<sequence length="202" mass="20524">MPSSRSRSSGRAVRWRSRSCRRTAAAAAGSAGVTASTTAVAAGTAAASAAVTPVAATRAAAATDAGHVKGPGATPDAALQPLHMCVVNPPTTNHAPPILRCVGPESSTPEESFSRRCWTTGAASKALSPSRTQPARTRLQSSPVPANHLPVCRAPALSGPGRKSPLVPGEPNYPRAVWYRSTTIAILDGCPNPLPSPTTAPP</sequence>
<accession>A0A5M7C3A9</accession>
<proteinExistence type="predicted"/>
<evidence type="ECO:0000256" key="1">
    <source>
        <dbReference type="SAM" id="MobiDB-lite"/>
    </source>
</evidence>
<feature type="region of interest" description="Disordered" evidence="1">
    <location>
        <begin position="124"/>
        <end position="148"/>
    </location>
</feature>
<feature type="chain" id="PRO_5024279256" evidence="2">
    <location>
        <begin position="42"/>
        <end position="202"/>
    </location>
</feature>
<dbReference type="Proteomes" id="UP000323946">
    <property type="component" value="Unassembled WGS sequence"/>
</dbReference>
<gene>
    <name evidence="3" type="ORF">F1721_06115</name>
</gene>
<keyword evidence="2" id="KW-0732">Signal</keyword>
<name>A0A5M7C3A9_SACHI</name>
<comment type="caution">
    <text evidence="3">The sequence shown here is derived from an EMBL/GenBank/DDBJ whole genome shotgun (WGS) entry which is preliminary data.</text>
</comment>
<evidence type="ECO:0000256" key="2">
    <source>
        <dbReference type="SAM" id="SignalP"/>
    </source>
</evidence>